<sequence length="286" mass="33218">MSDGKDYEKFVKSLQQALLDSEKFSEQKNIEIEVNKKIVDNFGIEREFDLYWEYELAGVTYKTVIECKDYASRVSIEKIDALIGKVRDIPDLKPVFATKTGYQSGAEKKAKFNRIDLLIVREQRDDDWKDKDGNPLIREVNIKIQVMPCPRITNFRPRIDGKWAKENTDLNTDTQIISSGMNNQIFIEDTANNDTYSLYDLAYRLDSKANGEYGDLSYTEAFEEAYLVNNGLRLKMLSYEVDFFRQKTITNPINIDFSKELVGVIEYLHKGSSTAIFKDRIIKDWK</sequence>
<dbReference type="KEGG" id="palk:PSAKL28_22970"/>
<name>A0A077FAE9_9PSED</name>
<evidence type="ECO:0000313" key="1">
    <source>
        <dbReference type="EMBL" id="AIL61510.1"/>
    </source>
</evidence>
<dbReference type="OrthoDB" id="5191874at2"/>
<dbReference type="Proteomes" id="UP000028931">
    <property type="component" value="Chromosome"/>
</dbReference>
<dbReference type="eggNOG" id="ENOG5032RV5">
    <property type="taxonomic scope" value="Bacteria"/>
</dbReference>
<proteinExistence type="predicted"/>
<dbReference type="EMBL" id="CP009048">
    <property type="protein sequence ID" value="AIL61510.1"/>
    <property type="molecule type" value="Genomic_DNA"/>
</dbReference>
<evidence type="ECO:0000313" key="2">
    <source>
        <dbReference type="Proteomes" id="UP000028931"/>
    </source>
</evidence>
<dbReference type="SUPFAM" id="SSF52980">
    <property type="entry name" value="Restriction endonuclease-like"/>
    <property type="match status" value="1"/>
</dbReference>
<dbReference type="AlphaFoldDB" id="A0A077FAE9"/>
<reference evidence="1 2" key="1">
    <citation type="submission" date="2014-07" db="EMBL/GenBank/DDBJ databases">
        <authorList>
            <person name="Lee K."/>
            <person name="Lim J.Y."/>
            <person name="Hwang I."/>
        </authorList>
    </citation>
    <scope>NUCLEOTIDE SEQUENCE [LARGE SCALE GENOMIC DNA]</scope>
    <source>
        <strain evidence="1 2">KL28</strain>
    </source>
</reference>
<dbReference type="HOGENOM" id="CLU_1014249_0_0_6"/>
<dbReference type="RefSeq" id="WP_038610378.1">
    <property type="nucleotide sequence ID" value="NZ_CP009048.1"/>
</dbReference>
<accession>A0A077FAE9</accession>
<organism evidence="1 2">
    <name type="scientific">Pseudomonas alkylphenolica</name>
    <dbReference type="NCBI Taxonomy" id="237609"/>
    <lineage>
        <taxon>Bacteria</taxon>
        <taxon>Pseudomonadati</taxon>
        <taxon>Pseudomonadota</taxon>
        <taxon>Gammaproteobacteria</taxon>
        <taxon>Pseudomonadales</taxon>
        <taxon>Pseudomonadaceae</taxon>
        <taxon>Pseudomonas</taxon>
    </lineage>
</organism>
<dbReference type="InterPro" id="IPR011335">
    <property type="entry name" value="Restrct_endonuc-II-like"/>
</dbReference>
<gene>
    <name evidence="1" type="ORF">PSAKL28_22970</name>
</gene>
<protein>
    <submittedName>
        <fullName evidence="1">Uncharacterized protein</fullName>
    </submittedName>
</protein>